<dbReference type="PROSITE" id="PS50937">
    <property type="entry name" value="HTH_MERR_2"/>
    <property type="match status" value="1"/>
</dbReference>
<dbReference type="InterPro" id="IPR009061">
    <property type="entry name" value="DNA-bd_dom_put_sf"/>
</dbReference>
<dbReference type="InterPro" id="IPR000551">
    <property type="entry name" value="MerR-type_HTH_dom"/>
</dbReference>
<dbReference type="CDD" id="cd01282">
    <property type="entry name" value="HTH_MerR-like_sg3"/>
    <property type="match status" value="1"/>
</dbReference>
<dbReference type="Gene3D" id="1.10.1660.10">
    <property type="match status" value="1"/>
</dbReference>
<evidence type="ECO:0000256" key="1">
    <source>
        <dbReference type="ARBA" id="ARBA00022491"/>
    </source>
</evidence>
<dbReference type="InterPro" id="IPR047057">
    <property type="entry name" value="MerR_fam"/>
</dbReference>
<keyword evidence="3" id="KW-0238">DNA-binding</keyword>
<dbReference type="PRINTS" id="PR00040">
    <property type="entry name" value="HTHMERR"/>
</dbReference>
<dbReference type="Pfam" id="PF13411">
    <property type="entry name" value="MerR_1"/>
    <property type="match status" value="1"/>
</dbReference>
<name>A0ABP6XJG0_9ACTN</name>
<evidence type="ECO:0000259" key="5">
    <source>
        <dbReference type="PROSITE" id="PS50937"/>
    </source>
</evidence>
<comment type="caution">
    <text evidence="6">The sequence shown here is derived from an EMBL/GenBank/DDBJ whole genome shotgun (WGS) entry which is preliminary data.</text>
</comment>
<proteinExistence type="predicted"/>
<dbReference type="RefSeq" id="WP_345566253.1">
    <property type="nucleotide sequence ID" value="NZ_BAABDQ010000012.1"/>
</dbReference>
<evidence type="ECO:0000256" key="4">
    <source>
        <dbReference type="ARBA" id="ARBA00023163"/>
    </source>
</evidence>
<dbReference type="SMART" id="SM00422">
    <property type="entry name" value="HTH_MERR"/>
    <property type="match status" value="1"/>
</dbReference>
<sequence>MRIGELVRRTGVSERLLRYYEEQGLLTPERRPSGYRDYTDDHVDAVRRIRSLLAAGLSTSTIATVLPCLGTGGERLAPTCPDVLGQLRRERDRIDRAMDDLRTSREALDVVISAAP</sequence>
<keyword evidence="1" id="KW-0678">Repressor</keyword>
<protein>
    <submittedName>
        <fullName evidence="6">MerR family transcriptional regulator</fullName>
    </submittedName>
</protein>
<evidence type="ECO:0000256" key="2">
    <source>
        <dbReference type="ARBA" id="ARBA00023015"/>
    </source>
</evidence>
<feature type="domain" description="HTH merR-type" evidence="5">
    <location>
        <begin position="1"/>
        <end position="68"/>
    </location>
</feature>
<accession>A0ABP6XJG0</accession>
<dbReference type="PANTHER" id="PTHR30204:SF69">
    <property type="entry name" value="MERR-FAMILY TRANSCRIPTIONAL REGULATOR"/>
    <property type="match status" value="1"/>
</dbReference>
<evidence type="ECO:0000313" key="6">
    <source>
        <dbReference type="EMBL" id="GAA3567893.1"/>
    </source>
</evidence>
<evidence type="ECO:0000256" key="3">
    <source>
        <dbReference type="ARBA" id="ARBA00023125"/>
    </source>
</evidence>
<gene>
    <name evidence="6" type="ORF">GCM10022419_055900</name>
</gene>
<organism evidence="6 7">
    <name type="scientific">Nonomuraea rosea</name>
    <dbReference type="NCBI Taxonomy" id="638574"/>
    <lineage>
        <taxon>Bacteria</taxon>
        <taxon>Bacillati</taxon>
        <taxon>Actinomycetota</taxon>
        <taxon>Actinomycetes</taxon>
        <taxon>Streptosporangiales</taxon>
        <taxon>Streptosporangiaceae</taxon>
        <taxon>Nonomuraea</taxon>
    </lineage>
</organism>
<dbReference type="Proteomes" id="UP001500630">
    <property type="component" value="Unassembled WGS sequence"/>
</dbReference>
<dbReference type="PANTHER" id="PTHR30204">
    <property type="entry name" value="REDOX-CYCLING DRUG-SENSING TRANSCRIPTIONAL ACTIVATOR SOXR"/>
    <property type="match status" value="1"/>
</dbReference>
<keyword evidence="7" id="KW-1185">Reference proteome</keyword>
<keyword evidence="4" id="KW-0804">Transcription</keyword>
<reference evidence="7" key="1">
    <citation type="journal article" date="2019" name="Int. J. Syst. Evol. Microbiol.">
        <title>The Global Catalogue of Microorganisms (GCM) 10K type strain sequencing project: providing services to taxonomists for standard genome sequencing and annotation.</title>
        <authorList>
            <consortium name="The Broad Institute Genomics Platform"/>
            <consortium name="The Broad Institute Genome Sequencing Center for Infectious Disease"/>
            <person name="Wu L."/>
            <person name="Ma J."/>
        </authorList>
    </citation>
    <scope>NUCLEOTIDE SEQUENCE [LARGE SCALE GENOMIC DNA]</scope>
    <source>
        <strain evidence="7">JCM 17326</strain>
    </source>
</reference>
<dbReference type="SUPFAM" id="SSF46955">
    <property type="entry name" value="Putative DNA-binding domain"/>
    <property type="match status" value="1"/>
</dbReference>
<evidence type="ECO:0000313" key="7">
    <source>
        <dbReference type="Proteomes" id="UP001500630"/>
    </source>
</evidence>
<dbReference type="EMBL" id="BAABDQ010000012">
    <property type="protein sequence ID" value="GAA3567893.1"/>
    <property type="molecule type" value="Genomic_DNA"/>
</dbReference>
<keyword evidence="2" id="KW-0805">Transcription regulation</keyword>